<dbReference type="AlphaFoldDB" id="A0A8S4RSR6"/>
<accession>A0A8S4RSR6</accession>
<evidence type="ECO:0000313" key="1">
    <source>
        <dbReference type="EMBL" id="CAH2239549.1"/>
    </source>
</evidence>
<proteinExistence type="predicted"/>
<name>A0A8S4RSR6_9NEOP</name>
<keyword evidence="2" id="KW-1185">Reference proteome</keyword>
<organism evidence="1 2">
    <name type="scientific">Pararge aegeria aegeria</name>
    <dbReference type="NCBI Taxonomy" id="348720"/>
    <lineage>
        <taxon>Eukaryota</taxon>
        <taxon>Metazoa</taxon>
        <taxon>Ecdysozoa</taxon>
        <taxon>Arthropoda</taxon>
        <taxon>Hexapoda</taxon>
        <taxon>Insecta</taxon>
        <taxon>Pterygota</taxon>
        <taxon>Neoptera</taxon>
        <taxon>Endopterygota</taxon>
        <taxon>Lepidoptera</taxon>
        <taxon>Glossata</taxon>
        <taxon>Ditrysia</taxon>
        <taxon>Papilionoidea</taxon>
        <taxon>Nymphalidae</taxon>
        <taxon>Satyrinae</taxon>
        <taxon>Satyrini</taxon>
        <taxon>Parargina</taxon>
        <taxon>Pararge</taxon>
    </lineage>
</organism>
<dbReference type="EMBL" id="CAKXAJ010025439">
    <property type="protein sequence ID" value="CAH2239549.1"/>
    <property type="molecule type" value="Genomic_DNA"/>
</dbReference>
<gene>
    <name evidence="1" type="primary">jg21551</name>
    <name evidence="1" type="ORF">PAEG_LOCUS16248</name>
</gene>
<protein>
    <submittedName>
        <fullName evidence="1">Jg21551 protein</fullName>
    </submittedName>
</protein>
<dbReference type="Proteomes" id="UP000838756">
    <property type="component" value="Unassembled WGS sequence"/>
</dbReference>
<comment type="caution">
    <text evidence="1">The sequence shown here is derived from an EMBL/GenBank/DDBJ whole genome shotgun (WGS) entry which is preliminary data.</text>
</comment>
<reference evidence="1" key="1">
    <citation type="submission" date="2022-03" db="EMBL/GenBank/DDBJ databases">
        <authorList>
            <person name="Lindestad O."/>
        </authorList>
    </citation>
    <scope>NUCLEOTIDE SEQUENCE</scope>
</reference>
<sequence length="105" mass="12325">MKRTMFGVLPRYQNGNDEIIRVRISKIAQRVTKLEWQFTAGMPTSRRLRQRWPSNTWTISNESQGTAGCSRYKTLKFGPPYKTPVVDDYLLILTRLFLKLLKITM</sequence>
<evidence type="ECO:0000313" key="2">
    <source>
        <dbReference type="Proteomes" id="UP000838756"/>
    </source>
</evidence>
<dbReference type="OrthoDB" id="407509at2759"/>